<sequence length="181" mass="19808">MKRLFVAWLMVAVMGLNFAVVEAAQTEIQPATMANFVQSFNRLVGNSMSQFSYQEKSNNTGGMEIYSCLLMDKKTLGKVYVSAVADAQGYLQVISLEILDGKNFGSRNASMVPLLAIQSCGNEVIDLQDALFLTSLIRDNWSNTGMPTPHRARWGGPSGKIYEVAFSKNVHLDGVAVGIMM</sequence>
<name>A0A1I0VSA3_SELRU</name>
<dbReference type="Proteomes" id="UP000183843">
    <property type="component" value="Unassembled WGS sequence"/>
</dbReference>
<evidence type="ECO:0000313" key="2">
    <source>
        <dbReference type="EMBL" id="SFA78823.1"/>
    </source>
</evidence>
<organism evidence="2 3">
    <name type="scientific">Selenomonas ruminantium</name>
    <dbReference type="NCBI Taxonomy" id="971"/>
    <lineage>
        <taxon>Bacteria</taxon>
        <taxon>Bacillati</taxon>
        <taxon>Bacillota</taxon>
        <taxon>Negativicutes</taxon>
        <taxon>Selenomonadales</taxon>
        <taxon>Selenomonadaceae</taxon>
        <taxon>Selenomonas</taxon>
    </lineage>
</organism>
<accession>A0A1I0VSA3</accession>
<dbReference type="AlphaFoldDB" id="A0A1I0VSA3"/>
<reference evidence="2 3" key="1">
    <citation type="submission" date="2016-10" db="EMBL/GenBank/DDBJ databases">
        <authorList>
            <person name="de Groot N.N."/>
        </authorList>
    </citation>
    <scope>NUCLEOTIDE SEQUENCE [LARGE SCALE GENOMIC DNA]</scope>
    <source>
        <strain evidence="2 3">L14</strain>
    </source>
</reference>
<feature type="signal peptide" evidence="1">
    <location>
        <begin position="1"/>
        <end position="23"/>
    </location>
</feature>
<proteinExistence type="predicted"/>
<feature type="chain" id="PRO_5010315017" evidence="1">
    <location>
        <begin position="24"/>
        <end position="181"/>
    </location>
</feature>
<gene>
    <name evidence="2" type="ORF">SAMN05216587_101871</name>
</gene>
<evidence type="ECO:0000256" key="1">
    <source>
        <dbReference type="SAM" id="SignalP"/>
    </source>
</evidence>
<keyword evidence="1" id="KW-0732">Signal</keyword>
<dbReference type="EMBL" id="FOJX01000001">
    <property type="protein sequence ID" value="SFA78823.1"/>
    <property type="molecule type" value="Genomic_DNA"/>
</dbReference>
<evidence type="ECO:0000313" key="3">
    <source>
        <dbReference type="Proteomes" id="UP000183843"/>
    </source>
</evidence>
<dbReference type="RefSeq" id="WP_074813088.1">
    <property type="nucleotide sequence ID" value="NZ_FOJX01000001.1"/>
</dbReference>
<protein>
    <submittedName>
        <fullName evidence="2">Uncharacterized protein</fullName>
    </submittedName>
</protein>